<dbReference type="STRING" id="3775.A0A1Q3CZK1"/>
<feature type="domain" description="PPIase FKBP-type" evidence="6">
    <location>
        <begin position="1"/>
        <end position="84"/>
    </location>
</feature>
<evidence type="ECO:0000313" key="8">
    <source>
        <dbReference type="Proteomes" id="UP000187406"/>
    </source>
</evidence>
<sequence>VHFTGHVVNGACLHSSHDKGPPFRFKLGQNKVFKGWDQGVASMKKRERAIFTIPSNLAYGEAGFLPLIPPNATLIFDIEMLSWSTIRDITGDGGILKKITRGEGWATPRDTLGLCKRSKKTERPNQTGVFVKYKVKLENGSIVSKSDEGVEFHIGEDYLCPALSIAVKTMRRGEKAELIVKFSYGINPNGNGPIDSFVHDPPASKLTIQLELVSWKCVTDITGDNKVLKKITKASEGFDHPNKGSLVQVICVGKLEDGIVFDRKVSDKEPFEFISSEEQINEGLDRAFLTMKKGEQALVTVNADYLCHEVQGTTNANTALYYEVQLVDF</sequence>
<comment type="catalytic activity">
    <reaction evidence="1 5">
        <text>[protein]-peptidylproline (omega=180) = [protein]-peptidylproline (omega=0)</text>
        <dbReference type="Rhea" id="RHEA:16237"/>
        <dbReference type="Rhea" id="RHEA-COMP:10747"/>
        <dbReference type="Rhea" id="RHEA-COMP:10748"/>
        <dbReference type="ChEBI" id="CHEBI:83833"/>
        <dbReference type="ChEBI" id="CHEBI:83834"/>
        <dbReference type="EC" id="5.2.1.8"/>
    </reaction>
</comment>
<feature type="non-terminal residue" evidence="7">
    <location>
        <position position="329"/>
    </location>
</feature>
<feature type="domain" description="PPIase FKBP-type" evidence="6">
    <location>
        <begin position="244"/>
        <end position="329"/>
    </location>
</feature>
<dbReference type="PANTHER" id="PTHR10516:SF453">
    <property type="entry name" value="PEPTIDYLPROLYL ISOMERASE"/>
    <property type="match status" value="1"/>
</dbReference>
<organism evidence="7 8">
    <name type="scientific">Cephalotus follicularis</name>
    <name type="common">Albany pitcher plant</name>
    <dbReference type="NCBI Taxonomy" id="3775"/>
    <lineage>
        <taxon>Eukaryota</taxon>
        <taxon>Viridiplantae</taxon>
        <taxon>Streptophyta</taxon>
        <taxon>Embryophyta</taxon>
        <taxon>Tracheophyta</taxon>
        <taxon>Spermatophyta</taxon>
        <taxon>Magnoliopsida</taxon>
        <taxon>eudicotyledons</taxon>
        <taxon>Gunneridae</taxon>
        <taxon>Pentapetalae</taxon>
        <taxon>rosids</taxon>
        <taxon>fabids</taxon>
        <taxon>Oxalidales</taxon>
        <taxon>Cephalotaceae</taxon>
        <taxon>Cephalotus</taxon>
    </lineage>
</organism>
<dbReference type="GO" id="GO:0005737">
    <property type="term" value="C:cytoplasm"/>
    <property type="evidence" value="ECO:0007669"/>
    <property type="project" value="TreeGrafter"/>
</dbReference>
<dbReference type="Pfam" id="PF00254">
    <property type="entry name" value="FKBP_C"/>
    <property type="match status" value="3"/>
</dbReference>
<evidence type="ECO:0000256" key="5">
    <source>
        <dbReference type="PROSITE-ProRule" id="PRU00277"/>
    </source>
</evidence>
<dbReference type="OrthoDB" id="1902587at2759"/>
<keyword evidence="3 5" id="KW-0697">Rotamase</keyword>
<feature type="non-terminal residue" evidence="7">
    <location>
        <position position="1"/>
    </location>
</feature>
<protein>
    <recommendedName>
        <fullName evidence="2 5">peptidylprolyl isomerase</fullName>
        <ecNumber evidence="2 5">5.2.1.8</ecNumber>
    </recommendedName>
</protein>
<dbReference type="PROSITE" id="PS50059">
    <property type="entry name" value="FKBP_PPIASE"/>
    <property type="match status" value="3"/>
</dbReference>
<dbReference type="Gene3D" id="3.10.50.40">
    <property type="match status" value="3"/>
</dbReference>
<evidence type="ECO:0000256" key="1">
    <source>
        <dbReference type="ARBA" id="ARBA00000971"/>
    </source>
</evidence>
<name>A0A1Q3CZK1_CEPFO</name>
<dbReference type="InterPro" id="IPR050689">
    <property type="entry name" value="FKBP-type_PPIase"/>
</dbReference>
<dbReference type="GO" id="GO:0003755">
    <property type="term" value="F:peptidyl-prolyl cis-trans isomerase activity"/>
    <property type="evidence" value="ECO:0007669"/>
    <property type="project" value="UniProtKB-KW"/>
</dbReference>
<dbReference type="InterPro" id="IPR001179">
    <property type="entry name" value="PPIase_FKBP_dom"/>
</dbReference>
<dbReference type="InParanoid" id="A0A1Q3CZK1"/>
<reference evidence="8" key="1">
    <citation type="submission" date="2016-04" db="EMBL/GenBank/DDBJ databases">
        <title>Cephalotus genome sequencing.</title>
        <authorList>
            <person name="Fukushima K."/>
            <person name="Hasebe M."/>
            <person name="Fang X."/>
        </authorList>
    </citation>
    <scope>NUCLEOTIDE SEQUENCE [LARGE SCALE GENOMIC DNA]</scope>
    <source>
        <strain evidence="8">cv. St1</strain>
    </source>
</reference>
<dbReference type="InterPro" id="IPR046357">
    <property type="entry name" value="PPIase_dom_sf"/>
</dbReference>
<keyword evidence="4 5" id="KW-0413">Isomerase</keyword>
<dbReference type="EC" id="5.2.1.8" evidence="2 5"/>
<evidence type="ECO:0000256" key="2">
    <source>
        <dbReference type="ARBA" id="ARBA00013194"/>
    </source>
</evidence>
<comment type="caution">
    <text evidence="7">The sequence shown here is derived from an EMBL/GenBank/DDBJ whole genome shotgun (WGS) entry which is preliminary data.</text>
</comment>
<evidence type="ECO:0000313" key="7">
    <source>
        <dbReference type="EMBL" id="GAV85644.1"/>
    </source>
</evidence>
<evidence type="ECO:0000259" key="6">
    <source>
        <dbReference type="PROSITE" id="PS50059"/>
    </source>
</evidence>
<feature type="domain" description="PPIase FKBP-type" evidence="6">
    <location>
        <begin position="126"/>
        <end position="216"/>
    </location>
</feature>
<gene>
    <name evidence="7" type="ORF">CFOL_v3_29078</name>
</gene>
<evidence type="ECO:0000256" key="3">
    <source>
        <dbReference type="ARBA" id="ARBA00023110"/>
    </source>
</evidence>
<evidence type="ECO:0000256" key="4">
    <source>
        <dbReference type="ARBA" id="ARBA00023235"/>
    </source>
</evidence>
<accession>A0A1Q3CZK1</accession>
<dbReference type="SUPFAM" id="SSF54534">
    <property type="entry name" value="FKBP-like"/>
    <property type="match status" value="3"/>
</dbReference>
<proteinExistence type="predicted"/>
<dbReference type="PANTHER" id="PTHR10516">
    <property type="entry name" value="PEPTIDYL-PROLYL CIS-TRANS ISOMERASE"/>
    <property type="match status" value="1"/>
</dbReference>
<dbReference type="AlphaFoldDB" id="A0A1Q3CZK1"/>
<keyword evidence="8" id="KW-1185">Reference proteome</keyword>
<dbReference type="EMBL" id="BDDD01003633">
    <property type="protein sequence ID" value="GAV85644.1"/>
    <property type="molecule type" value="Genomic_DNA"/>
</dbReference>
<dbReference type="Proteomes" id="UP000187406">
    <property type="component" value="Unassembled WGS sequence"/>
</dbReference>